<accession>A0ACB7X5Y1</accession>
<evidence type="ECO:0000313" key="1">
    <source>
        <dbReference type="EMBL" id="KAH7836106.1"/>
    </source>
</evidence>
<comment type="caution">
    <text evidence="1">The sequence shown here is derived from an EMBL/GenBank/DDBJ whole genome shotgun (WGS) entry which is preliminary data.</text>
</comment>
<gene>
    <name evidence="1" type="ORF">Vadar_032778</name>
</gene>
<proteinExistence type="predicted"/>
<protein>
    <submittedName>
        <fullName evidence="1">Uncharacterized protein</fullName>
    </submittedName>
</protein>
<keyword evidence="2" id="KW-1185">Reference proteome</keyword>
<evidence type="ECO:0000313" key="2">
    <source>
        <dbReference type="Proteomes" id="UP000828048"/>
    </source>
</evidence>
<dbReference type="Proteomes" id="UP000828048">
    <property type="component" value="Chromosome 2"/>
</dbReference>
<name>A0ACB7X5Y1_9ERIC</name>
<organism evidence="1 2">
    <name type="scientific">Vaccinium darrowii</name>
    <dbReference type="NCBI Taxonomy" id="229202"/>
    <lineage>
        <taxon>Eukaryota</taxon>
        <taxon>Viridiplantae</taxon>
        <taxon>Streptophyta</taxon>
        <taxon>Embryophyta</taxon>
        <taxon>Tracheophyta</taxon>
        <taxon>Spermatophyta</taxon>
        <taxon>Magnoliopsida</taxon>
        <taxon>eudicotyledons</taxon>
        <taxon>Gunneridae</taxon>
        <taxon>Pentapetalae</taxon>
        <taxon>asterids</taxon>
        <taxon>Ericales</taxon>
        <taxon>Ericaceae</taxon>
        <taxon>Vaccinioideae</taxon>
        <taxon>Vaccinieae</taxon>
        <taxon>Vaccinium</taxon>
    </lineage>
</organism>
<reference evidence="1 2" key="1">
    <citation type="journal article" date="2021" name="Hortic Res">
        <title>High-quality reference genome and annotation aids understanding of berry development for evergreen blueberry (Vaccinium darrowii).</title>
        <authorList>
            <person name="Yu J."/>
            <person name="Hulse-Kemp A.M."/>
            <person name="Babiker E."/>
            <person name="Staton M."/>
        </authorList>
    </citation>
    <scope>NUCLEOTIDE SEQUENCE [LARGE SCALE GENOMIC DNA]</scope>
    <source>
        <strain evidence="2">cv. NJ 8807/NJ 8810</strain>
        <tissue evidence="1">Young leaf</tissue>
    </source>
</reference>
<sequence length="196" mass="21956">MSPYDSVSSVIVYFDLVEEKFKEVPPPSSWNKDDEMNLVVLGEHLCVYGDIGVKQIEVYAMKEYGKKESWTRLFVIPCGILESIHSSTDVKPLCLTKNGQVLMSVEKRGVGIYDPEDCTFLVYGCDRGWMPMPYVETLVSLPSKTNGITLISTPPPPSNSAPPPPPLPPLPQTQPPTRLKTLAHHWQPKPHRQGQR</sequence>
<dbReference type="EMBL" id="CM037152">
    <property type="protein sequence ID" value="KAH7836106.1"/>
    <property type="molecule type" value="Genomic_DNA"/>
</dbReference>